<dbReference type="Gene3D" id="3.40.390.10">
    <property type="entry name" value="Collagenase (Catalytic Domain)"/>
    <property type="match status" value="1"/>
</dbReference>
<dbReference type="EMBL" id="CP117884">
    <property type="protein sequence ID" value="WDF82870.1"/>
    <property type="molecule type" value="Genomic_DNA"/>
</dbReference>
<dbReference type="InterPro" id="IPR024079">
    <property type="entry name" value="MetalloPept_cat_dom_sf"/>
</dbReference>
<keyword evidence="3" id="KW-1185">Reference proteome</keyword>
<dbReference type="GO" id="GO:0008237">
    <property type="term" value="F:metallopeptidase activity"/>
    <property type="evidence" value="ECO:0007669"/>
    <property type="project" value="UniProtKB-KW"/>
</dbReference>
<evidence type="ECO:0000313" key="3">
    <source>
        <dbReference type="Proteomes" id="UP001220377"/>
    </source>
</evidence>
<accession>A0ABY7WY69</accession>
<keyword evidence="2" id="KW-0378">Hydrolase</keyword>
<protein>
    <submittedName>
        <fullName evidence="2">M57 family metalloprotease</fullName>
    </submittedName>
</protein>
<sequence length="330" mass="37074">MKQSSFKTNLARIFVAVSSLILFASAGAFSPALRTKPVAADAVEYREPLAQQLTKQGLHYVRHDREGSQVWSDGRQNYSYVNNYWFSSKHIVTVSTMKYPSQGTTPEVTALVHRLLMSAIDMVNQSGANVQLCYVGDDVRTANVQVTYENNANPSELTGDVAGETTPLNYYVPSEPSIMHLKYYDPAYPKFTSEYIDIHEFGHSLGLGHTDGVTAQPTVMQTTGAVNGNLDYYYQALRYLYGKKTSRSIAGTGRINYNKHYGIQIWARDGKPVRYNAAEAKKYHHKTGDAKKLMGQTDWKIFANTYQQNGTTYFNLGGDQYIDARYVTIR</sequence>
<feature type="signal peptide" evidence="1">
    <location>
        <begin position="1"/>
        <end position="28"/>
    </location>
</feature>
<proteinExistence type="predicted"/>
<gene>
    <name evidence="2" type="ORF">PQ472_01105</name>
</gene>
<dbReference type="Proteomes" id="UP001220377">
    <property type="component" value="Chromosome"/>
</dbReference>
<dbReference type="SUPFAM" id="SSF55486">
    <property type="entry name" value="Metalloproteases ('zincins'), catalytic domain"/>
    <property type="match status" value="1"/>
</dbReference>
<dbReference type="RefSeq" id="WP_274260618.1">
    <property type="nucleotide sequence ID" value="NZ_CP117884.1"/>
</dbReference>
<organism evidence="2 3">
    <name type="scientific">Lacticaseibacillus pabuli</name>
    <dbReference type="NCBI Taxonomy" id="3025672"/>
    <lineage>
        <taxon>Bacteria</taxon>
        <taxon>Bacillati</taxon>
        <taxon>Bacillota</taxon>
        <taxon>Bacilli</taxon>
        <taxon>Lactobacillales</taxon>
        <taxon>Lactobacillaceae</taxon>
        <taxon>Lacticaseibacillus</taxon>
    </lineage>
</organism>
<reference evidence="2 3" key="1">
    <citation type="submission" date="2023-02" db="EMBL/GenBank/DDBJ databases">
        <title>Genome sequence of Lacticaseibacillus sp. KACC 23028.</title>
        <authorList>
            <person name="Kim S."/>
            <person name="Heo J."/>
            <person name="Kwon S.-W."/>
        </authorList>
    </citation>
    <scope>NUCLEOTIDE SEQUENCE [LARGE SCALE GENOMIC DNA]</scope>
    <source>
        <strain evidence="2 3">KACC 23028</strain>
    </source>
</reference>
<name>A0ABY7WY69_9LACO</name>
<evidence type="ECO:0000256" key="1">
    <source>
        <dbReference type="SAM" id="SignalP"/>
    </source>
</evidence>
<feature type="chain" id="PRO_5045465994" evidence="1">
    <location>
        <begin position="29"/>
        <end position="330"/>
    </location>
</feature>
<evidence type="ECO:0000313" key="2">
    <source>
        <dbReference type="EMBL" id="WDF82870.1"/>
    </source>
</evidence>
<keyword evidence="2" id="KW-0645">Protease</keyword>
<keyword evidence="1" id="KW-0732">Signal</keyword>
<keyword evidence="2" id="KW-0482">Metalloprotease</keyword>